<dbReference type="AlphaFoldDB" id="A0A5B8VBD5"/>
<gene>
    <name evidence="1" type="ORF">FRZ67_16115</name>
</gene>
<name>A0A5B8VBD5_9BACT</name>
<dbReference type="OrthoDB" id="2449873at2"/>
<dbReference type="EMBL" id="CP042435">
    <property type="protein sequence ID" value="QEC68754.1"/>
    <property type="molecule type" value="Genomic_DNA"/>
</dbReference>
<organism evidence="1 2">
    <name type="scientific">Panacibacter ginsenosidivorans</name>
    <dbReference type="NCBI Taxonomy" id="1813871"/>
    <lineage>
        <taxon>Bacteria</taxon>
        <taxon>Pseudomonadati</taxon>
        <taxon>Bacteroidota</taxon>
        <taxon>Chitinophagia</taxon>
        <taxon>Chitinophagales</taxon>
        <taxon>Chitinophagaceae</taxon>
        <taxon>Panacibacter</taxon>
    </lineage>
</organism>
<protein>
    <submittedName>
        <fullName evidence="1">Uncharacterized protein</fullName>
    </submittedName>
</protein>
<evidence type="ECO:0000313" key="1">
    <source>
        <dbReference type="EMBL" id="QEC68754.1"/>
    </source>
</evidence>
<dbReference type="KEGG" id="pgin:FRZ67_16115"/>
<proteinExistence type="predicted"/>
<keyword evidence="2" id="KW-1185">Reference proteome</keyword>
<sequence length="207" mass="22856">MKHLFNAAASCTQKTVATPFLYQSKNNATRILFSLVLSGTILFTSCKKQNVDAPVINDQSIAANADMESLATHSITAQELKLARQATEKYQNIDSAFADGYADIGVAMPNMGYHFQRLDIVDSVFDISHPELLVYNKDNTGAFKLVAVEYAIPLDKSVNAPKGFTGKQDVWDANADFGLWLLHAWVWKYNPDGVFNPTNPLVNVIIP</sequence>
<evidence type="ECO:0000313" key="2">
    <source>
        <dbReference type="Proteomes" id="UP000321533"/>
    </source>
</evidence>
<accession>A0A5B8VBD5</accession>
<reference evidence="1 2" key="1">
    <citation type="journal article" date="2016" name="Int. J. Syst. Evol. Microbiol.">
        <title>Panacibacter ginsenosidivorans gen. nov., sp. nov., with ginsenoside converting activity isolated from soil of a ginseng field.</title>
        <authorList>
            <person name="Siddiqi M.Z."/>
            <person name="Muhammad Shafi S."/>
            <person name="Choi K.D."/>
            <person name="Im W.T."/>
        </authorList>
    </citation>
    <scope>NUCLEOTIDE SEQUENCE [LARGE SCALE GENOMIC DNA]</scope>
    <source>
        <strain evidence="1 2">Gsoil1550</strain>
    </source>
</reference>
<dbReference type="RefSeq" id="WP_147191096.1">
    <property type="nucleotide sequence ID" value="NZ_CP042435.1"/>
</dbReference>
<dbReference type="Proteomes" id="UP000321533">
    <property type="component" value="Chromosome"/>
</dbReference>